<dbReference type="Pfam" id="PF18844">
    <property type="entry name" value="baeRF_family2"/>
    <property type="match status" value="1"/>
</dbReference>
<organism evidence="1 2">
    <name type="scientific">Streptomyces halobius</name>
    <dbReference type="NCBI Taxonomy" id="2879846"/>
    <lineage>
        <taxon>Bacteria</taxon>
        <taxon>Bacillati</taxon>
        <taxon>Actinomycetota</taxon>
        <taxon>Actinomycetes</taxon>
        <taxon>Kitasatosporales</taxon>
        <taxon>Streptomycetaceae</taxon>
        <taxon>Streptomyces</taxon>
    </lineage>
</organism>
<accession>A0ABY4MF20</accession>
<keyword evidence="2" id="KW-1185">Reference proteome</keyword>
<gene>
    <name evidence="1" type="ORF">K9S39_34430</name>
</gene>
<dbReference type="EMBL" id="CP086322">
    <property type="protein sequence ID" value="UQA96297.1"/>
    <property type="molecule type" value="Genomic_DNA"/>
</dbReference>
<evidence type="ECO:0008006" key="3">
    <source>
        <dbReference type="Google" id="ProtNLM"/>
    </source>
</evidence>
<dbReference type="Proteomes" id="UP000830115">
    <property type="component" value="Chromosome"/>
</dbReference>
<evidence type="ECO:0000313" key="1">
    <source>
        <dbReference type="EMBL" id="UQA96297.1"/>
    </source>
</evidence>
<reference evidence="1" key="1">
    <citation type="submission" date="2021-10" db="EMBL/GenBank/DDBJ databases">
        <title>Streptomyces nigrumlapis sp.nov.,an antimicrobial producing actinobacterium isolated from Black Gobi rocks.</title>
        <authorList>
            <person name="Wen Y."/>
            <person name="Zhang W."/>
            <person name="Liu X.G."/>
        </authorList>
    </citation>
    <scope>NUCLEOTIDE SEQUENCE</scope>
    <source>
        <strain evidence="1">ST13-2-2</strain>
    </source>
</reference>
<dbReference type="InterPro" id="IPR040701">
    <property type="entry name" value="Bact_RF_family2"/>
</dbReference>
<protein>
    <recommendedName>
        <fullName evidence="3">Peptide subunit release factor 1 (ERF1)</fullName>
    </recommendedName>
</protein>
<dbReference type="RefSeq" id="WP_248867198.1">
    <property type="nucleotide sequence ID" value="NZ_CP086322.1"/>
</dbReference>
<name>A0ABY4MF20_9ACTN</name>
<sequence length="374" mass="40223">MRLSFLEPVYKEPGPFASVYLDTSRDAAIEDPDAAIALRWRRLRDALESEGADADSVAAVAGTVGDDADVPGTHGQALFTAHGKLALQDELPAPPAHDTAHYGTLPDTMPLVVQHAPEIPYLAVRVRYTGRHTTDAPGTVRIDAEAGTWPLTKVTPGERLQNEVPVAEWPQAAERLGRQLEAVARRLGTEMLVLAGDVWARGILARRLPKYLRGQITTVGGSTAPQPGRALMEQQLDDLFRGRMAAHDRELLGSFLAQRAHDGASAEGLAATVSALQRGQVRALFLNNHPESALRLWVGPEPGRLALTEDELRSYGVRTVREERADAALVRALVGTGAELVLVPARQVRLLEGVGVLLRYADPSGLSAPSAQST</sequence>
<evidence type="ECO:0000313" key="2">
    <source>
        <dbReference type="Proteomes" id="UP000830115"/>
    </source>
</evidence>
<proteinExistence type="predicted"/>